<dbReference type="EMBL" id="LR593887">
    <property type="protein sequence ID" value="VTS05237.1"/>
    <property type="molecule type" value="Genomic_DNA"/>
</dbReference>
<evidence type="ECO:0000313" key="2">
    <source>
        <dbReference type="Proteomes" id="UP000464378"/>
    </source>
</evidence>
<keyword evidence="2" id="KW-1185">Reference proteome</keyword>
<organism evidence="1">
    <name type="scientific">Tuwongella immobilis</name>
    <dbReference type="NCBI Taxonomy" id="692036"/>
    <lineage>
        <taxon>Bacteria</taxon>
        <taxon>Pseudomonadati</taxon>
        <taxon>Planctomycetota</taxon>
        <taxon>Planctomycetia</taxon>
        <taxon>Gemmatales</taxon>
        <taxon>Gemmataceae</taxon>
        <taxon>Tuwongella</taxon>
    </lineage>
</organism>
<protein>
    <submittedName>
        <fullName evidence="1">Uncharacterized protein</fullName>
    </submittedName>
</protein>
<dbReference type="Proteomes" id="UP000464378">
    <property type="component" value="Chromosome"/>
</dbReference>
<sequence>MLGWNRLIFGLLLIFAIPLICKADDFDAIRDALKNGNALSKIKAIQQLGDKGPAAVQFAPTLYGMMRAKGIGSAASDALSKILPDLHPFYQEVVSNRVPGKDSLETRRNCAAKLVKQPQDVSLYSEDLMLEFARIATTETRSLAPSGEERLLVMLELITALMDEHFALVINPDLLFRIAQPSADKAKTIFPLDCRRHAIICLAQLARSPKTTAAKRSRAFTLLKSLRDEFSKLEKQTAIEDVTKRRKQTLTPVARIPSATKEPMKESPLEMTEDEIAKALRVDAPEVEFEAAASKVRDLGEKGGLKYHRELYATWLANVPPNNSPADVTLQKVLPRIHFVLRLAACDRYTPEESIKASQRLGDLPNPEIHVPVVAKCLSQYATNPKWIKSHQEHSRLLLQHLRLNLELLPKSKWVTETLKIYSGPLYSLPVQTEAQSILNELKSE</sequence>
<dbReference type="KEGG" id="tim:GMBLW1_52580"/>
<proteinExistence type="predicted"/>
<dbReference type="InParanoid" id="A0A6C2YSJ3"/>
<accession>A0A6C2YSJ3</accession>
<dbReference type="EMBL" id="LR586016">
    <property type="protein sequence ID" value="VIP03935.1"/>
    <property type="molecule type" value="Genomic_DNA"/>
</dbReference>
<dbReference type="AlphaFoldDB" id="A0A6C2YSJ3"/>
<dbReference type="RefSeq" id="WP_162659079.1">
    <property type="nucleotide sequence ID" value="NZ_LR593887.1"/>
</dbReference>
<evidence type="ECO:0000313" key="1">
    <source>
        <dbReference type="EMBL" id="VIP03935.1"/>
    </source>
</evidence>
<reference evidence="1" key="1">
    <citation type="submission" date="2019-04" db="EMBL/GenBank/DDBJ databases">
        <authorList>
            <consortium name="Science for Life Laboratories"/>
        </authorList>
    </citation>
    <scope>NUCLEOTIDE SEQUENCE</scope>
    <source>
        <strain evidence="1">MBLW1</strain>
    </source>
</reference>
<name>A0A6C2YSJ3_9BACT</name>
<gene>
    <name evidence="1" type="ORF">GMBLW1_52580</name>
</gene>